<dbReference type="Pfam" id="PF00083">
    <property type="entry name" value="Sugar_tr"/>
    <property type="match status" value="1"/>
</dbReference>
<reference evidence="6 7" key="1">
    <citation type="submission" date="2019-01" db="EMBL/GenBank/DDBJ databases">
        <title>Nuclear Genome Assembly of the Microalgal Biofuel strain Nannochloropsis salina CCMP1776.</title>
        <authorList>
            <person name="Hovde B."/>
        </authorList>
    </citation>
    <scope>NUCLEOTIDE SEQUENCE [LARGE SCALE GENOMIC DNA]</scope>
    <source>
        <strain evidence="6 7">CCMP1776</strain>
    </source>
</reference>
<name>A0A4D9CNV7_9STRA</name>
<dbReference type="Gene3D" id="1.20.1250.20">
    <property type="entry name" value="MFS general substrate transporter like domains"/>
    <property type="match status" value="1"/>
</dbReference>
<sequence length="266" mass="28684">MQEDKDKEELVVRGLVVSIKKLSITAGILLAGGLNVGLQHWDEGWRISYGDKGFFSLLLMLLMLCLPESPCWLVAQGKSETAKAFLGGIRQGDEVEGELAGMEAAVEVGEVLDGTGFEGHEGLGEGGQLTRPEAQMEKGAWKDLVLPVDFILYRTMLGFGVQLLEQFSGINAPFLRSSPPLPLTTRTISASLASSLLALLSVRHELRLLVGTTSVGRLGRDLPPALSGQMHDAHHACQLADELLHCKSRACNDAPGKVSSRQPKDF</sequence>
<evidence type="ECO:0000313" key="7">
    <source>
        <dbReference type="Proteomes" id="UP000355283"/>
    </source>
</evidence>
<keyword evidence="7" id="KW-1185">Reference proteome</keyword>
<accession>A0A4D9CNV7</accession>
<evidence type="ECO:0000256" key="5">
    <source>
        <dbReference type="SAM" id="Phobius"/>
    </source>
</evidence>
<protein>
    <recommendedName>
        <fullName evidence="8">Major facilitator superfamily (MFS) profile domain-containing protein</fullName>
    </recommendedName>
</protein>
<evidence type="ECO:0000256" key="2">
    <source>
        <dbReference type="ARBA" id="ARBA00022692"/>
    </source>
</evidence>
<evidence type="ECO:0000256" key="3">
    <source>
        <dbReference type="ARBA" id="ARBA00022989"/>
    </source>
</evidence>
<dbReference type="OrthoDB" id="6612291at2759"/>
<evidence type="ECO:0000256" key="4">
    <source>
        <dbReference type="ARBA" id="ARBA00023136"/>
    </source>
</evidence>
<keyword evidence="2 5" id="KW-0812">Transmembrane</keyword>
<evidence type="ECO:0000313" key="6">
    <source>
        <dbReference type="EMBL" id="TFJ80842.1"/>
    </source>
</evidence>
<feature type="transmembrane region" description="Helical" evidence="5">
    <location>
        <begin position="54"/>
        <end position="75"/>
    </location>
</feature>
<dbReference type="InterPro" id="IPR050360">
    <property type="entry name" value="MFS_Sugar_Transporters"/>
</dbReference>
<comment type="caution">
    <text evidence="6">The sequence shown here is derived from an EMBL/GenBank/DDBJ whole genome shotgun (WGS) entry which is preliminary data.</text>
</comment>
<dbReference type="GO" id="GO:0005351">
    <property type="term" value="F:carbohydrate:proton symporter activity"/>
    <property type="evidence" value="ECO:0007669"/>
    <property type="project" value="TreeGrafter"/>
</dbReference>
<dbReference type="Proteomes" id="UP000355283">
    <property type="component" value="Unassembled WGS sequence"/>
</dbReference>
<dbReference type="InterPro" id="IPR036259">
    <property type="entry name" value="MFS_trans_sf"/>
</dbReference>
<dbReference type="SUPFAM" id="SSF103473">
    <property type="entry name" value="MFS general substrate transporter"/>
    <property type="match status" value="1"/>
</dbReference>
<dbReference type="PANTHER" id="PTHR48022:SF2">
    <property type="entry name" value="PLASTIDIC GLUCOSE TRANSPORTER 4"/>
    <property type="match status" value="1"/>
</dbReference>
<dbReference type="AlphaFoldDB" id="A0A4D9CNV7"/>
<dbReference type="EMBL" id="SDOX01000155">
    <property type="protein sequence ID" value="TFJ80842.1"/>
    <property type="molecule type" value="Genomic_DNA"/>
</dbReference>
<proteinExistence type="predicted"/>
<evidence type="ECO:0000256" key="1">
    <source>
        <dbReference type="ARBA" id="ARBA00004141"/>
    </source>
</evidence>
<comment type="subcellular location">
    <subcellularLocation>
        <location evidence="1">Membrane</location>
        <topology evidence="1">Multi-pass membrane protein</topology>
    </subcellularLocation>
</comment>
<dbReference type="PANTHER" id="PTHR48022">
    <property type="entry name" value="PLASTIDIC GLUCOSE TRANSPORTER 4"/>
    <property type="match status" value="1"/>
</dbReference>
<dbReference type="InterPro" id="IPR005828">
    <property type="entry name" value="MFS_sugar_transport-like"/>
</dbReference>
<feature type="transmembrane region" description="Helical" evidence="5">
    <location>
        <begin position="12"/>
        <end position="34"/>
    </location>
</feature>
<evidence type="ECO:0008006" key="8">
    <source>
        <dbReference type="Google" id="ProtNLM"/>
    </source>
</evidence>
<dbReference type="GO" id="GO:0016020">
    <property type="term" value="C:membrane"/>
    <property type="evidence" value="ECO:0007669"/>
    <property type="project" value="UniProtKB-SubCell"/>
</dbReference>
<keyword evidence="4 5" id="KW-0472">Membrane</keyword>
<gene>
    <name evidence="6" type="ORF">NSK_007842</name>
</gene>
<keyword evidence="3 5" id="KW-1133">Transmembrane helix</keyword>
<organism evidence="6 7">
    <name type="scientific">Nannochloropsis salina CCMP1776</name>
    <dbReference type="NCBI Taxonomy" id="1027361"/>
    <lineage>
        <taxon>Eukaryota</taxon>
        <taxon>Sar</taxon>
        <taxon>Stramenopiles</taxon>
        <taxon>Ochrophyta</taxon>
        <taxon>Eustigmatophyceae</taxon>
        <taxon>Eustigmatales</taxon>
        <taxon>Monodopsidaceae</taxon>
        <taxon>Microchloropsis</taxon>
        <taxon>Microchloropsis salina</taxon>
    </lineage>
</organism>